<evidence type="ECO:0000256" key="9">
    <source>
        <dbReference type="ARBA" id="ARBA00038558"/>
    </source>
</evidence>
<evidence type="ECO:0000313" key="13">
    <source>
        <dbReference type="Proteomes" id="UP001558652"/>
    </source>
</evidence>
<evidence type="ECO:0000256" key="4">
    <source>
        <dbReference type="ARBA" id="ARBA00022982"/>
    </source>
</evidence>
<dbReference type="InterPro" id="IPR002109">
    <property type="entry name" value="Glutaredoxin"/>
</dbReference>
<dbReference type="Proteomes" id="UP001558652">
    <property type="component" value="Unassembled WGS sequence"/>
</dbReference>
<dbReference type="PANTHER" id="PTHR45694">
    <property type="entry name" value="GLUTAREDOXIN 2"/>
    <property type="match status" value="1"/>
</dbReference>
<keyword evidence="6" id="KW-0318">Glutathionylation</keyword>
<keyword evidence="4" id="KW-0249">Electron transport</keyword>
<proteinExistence type="inferred from homology"/>
<dbReference type="Gene3D" id="3.40.30.10">
    <property type="entry name" value="Glutaredoxin"/>
    <property type="match status" value="1"/>
</dbReference>
<dbReference type="InterPro" id="IPR011767">
    <property type="entry name" value="GLR_AS"/>
</dbReference>
<feature type="domain" description="Glutaredoxin" evidence="11">
    <location>
        <begin position="28"/>
        <end position="90"/>
    </location>
</feature>
<evidence type="ECO:0000256" key="1">
    <source>
        <dbReference type="ARBA" id="ARBA00002549"/>
    </source>
</evidence>
<evidence type="ECO:0000259" key="11">
    <source>
        <dbReference type="Pfam" id="PF00462"/>
    </source>
</evidence>
<name>A0ABD0Y7V9_9HEMI</name>
<dbReference type="CDD" id="cd03419">
    <property type="entry name" value="GRX_GRXh_1_2_like"/>
    <property type="match status" value="1"/>
</dbReference>
<evidence type="ECO:0000313" key="12">
    <source>
        <dbReference type="EMBL" id="KAL1123466.1"/>
    </source>
</evidence>
<dbReference type="InterPro" id="IPR014025">
    <property type="entry name" value="Glutaredoxin_subgr"/>
</dbReference>
<dbReference type="PROSITE" id="PS00195">
    <property type="entry name" value="GLUTAREDOXIN_1"/>
    <property type="match status" value="1"/>
</dbReference>
<dbReference type="SUPFAM" id="SSF52833">
    <property type="entry name" value="Thioredoxin-like"/>
    <property type="match status" value="1"/>
</dbReference>
<evidence type="ECO:0000256" key="7">
    <source>
        <dbReference type="ARBA" id="ARBA00023284"/>
    </source>
</evidence>
<comment type="function">
    <text evidence="1">Has a glutathione-disulfide oxidoreductase activity in the presence of NADPH and glutathione reductase. Reduces low molecular weight disulfides and proteins.</text>
</comment>
<dbReference type="InterPro" id="IPR036249">
    <property type="entry name" value="Thioredoxin-like_sf"/>
</dbReference>
<sequence length="111" mass="11913">MGLGSSAPPDMNGQAAKFVKDSIAQDTVVIFSKTYCPYCKIAKDVFNKMKKSYTTIELDGRDDAGEIQSILAEITGARTVPRVFVNGECIGGGTDVKALYESGKLEQLLSV</sequence>
<gene>
    <name evidence="12" type="ORF">AAG570_002546</name>
</gene>
<keyword evidence="13" id="KW-1185">Reference proteome</keyword>
<evidence type="ECO:0000256" key="3">
    <source>
        <dbReference type="ARBA" id="ARBA00022448"/>
    </source>
</evidence>
<protein>
    <recommendedName>
        <fullName evidence="10">Glutaredoxin-2, mitochondrial</fullName>
    </recommendedName>
</protein>
<dbReference type="InterPro" id="IPR011899">
    <property type="entry name" value="Glutaredoxin_euk/vir"/>
</dbReference>
<evidence type="ECO:0000256" key="6">
    <source>
        <dbReference type="ARBA" id="ARBA00023206"/>
    </source>
</evidence>
<evidence type="ECO:0000256" key="10">
    <source>
        <dbReference type="ARBA" id="ARBA00039819"/>
    </source>
</evidence>
<comment type="caution">
    <text evidence="12">The sequence shown here is derived from an EMBL/GenBank/DDBJ whole genome shotgun (WGS) entry which is preliminary data.</text>
</comment>
<keyword evidence="7" id="KW-0676">Redox-active center</keyword>
<keyword evidence="5" id="KW-1015">Disulfide bond</keyword>
<keyword evidence="3" id="KW-0813">Transport</keyword>
<reference evidence="12 13" key="1">
    <citation type="submission" date="2024-07" db="EMBL/GenBank/DDBJ databases">
        <title>Chromosome-level genome assembly of the water stick insect Ranatra chinensis (Heteroptera: Nepidae).</title>
        <authorList>
            <person name="Liu X."/>
        </authorList>
    </citation>
    <scope>NUCLEOTIDE SEQUENCE [LARGE SCALE GENOMIC DNA]</scope>
    <source>
        <strain evidence="12">Cailab_2021Rc</strain>
        <tissue evidence="12">Muscle</tissue>
    </source>
</reference>
<organism evidence="12 13">
    <name type="scientific">Ranatra chinensis</name>
    <dbReference type="NCBI Taxonomy" id="642074"/>
    <lineage>
        <taxon>Eukaryota</taxon>
        <taxon>Metazoa</taxon>
        <taxon>Ecdysozoa</taxon>
        <taxon>Arthropoda</taxon>
        <taxon>Hexapoda</taxon>
        <taxon>Insecta</taxon>
        <taxon>Pterygota</taxon>
        <taxon>Neoptera</taxon>
        <taxon>Paraneoptera</taxon>
        <taxon>Hemiptera</taxon>
        <taxon>Heteroptera</taxon>
        <taxon>Panheteroptera</taxon>
        <taxon>Nepomorpha</taxon>
        <taxon>Nepidae</taxon>
        <taxon>Ranatrinae</taxon>
        <taxon>Ranatra</taxon>
    </lineage>
</organism>
<evidence type="ECO:0000256" key="8">
    <source>
        <dbReference type="ARBA" id="ARBA00037470"/>
    </source>
</evidence>
<comment type="similarity">
    <text evidence="2">Belongs to the glutaredoxin family.</text>
</comment>
<dbReference type="PROSITE" id="PS51354">
    <property type="entry name" value="GLUTAREDOXIN_2"/>
    <property type="match status" value="1"/>
</dbReference>
<dbReference type="FunFam" id="3.40.30.10:FF:000026">
    <property type="entry name" value="Glutaredoxin 2"/>
    <property type="match status" value="1"/>
</dbReference>
<dbReference type="PRINTS" id="PR00160">
    <property type="entry name" value="GLUTAREDOXIN"/>
</dbReference>
<dbReference type="PANTHER" id="PTHR45694:SF5">
    <property type="entry name" value="GLUTAREDOXIN 2"/>
    <property type="match status" value="1"/>
</dbReference>
<dbReference type="EMBL" id="JBFDAA010000012">
    <property type="protein sequence ID" value="KAL1123466.1"/>
    <property type="molecule type" value="Genomic_DNA"/>
</dbReference>
<accession>A0ABD0Y7V9</accession>
<comment type="subunit">
    <text evidence="9">Monomer; active form. Homodimer; inactive form. The homodimer is probably linked by 1 2Fe-2S cluster.</text>
</comment>
<dbReference type="AlphaFoldDB" id="A0ABD0Y7V9"/>
<dbReference type="NCBIfam" id="TIGR02180">
    <property type="entry name" value="GRX_euk"/>
    <property type="match status" value="1"/>
</dbReference>
<evidence type="ECO:0000256" key="5">
    <source>
        <dbReference type="ARBA" id="ARBA00023157"/>
    </source>
</evidence>
<dbReference type="Pfam" id="PF00462">
    <property type="entry name" value="Glutaredoxin"/>
    <property type="match status" value="1"/>
</dbReference>
<comment type="function">
    <text evidence="8">Glutathione-dependent oxidoreductase that facilitates the maintenance of mitochondrial redox homeostasis upon induction of apoptosis by oxidative stress. Involved in response to hydrogen peroxide and regulation of apoptosis caused by oxidative stress. Acts as a very efficient catalyst of monothiol reactions because of its high affinity for protein glutathione-mixed disulfides. Can receive electrons not only from glutathione (GSH), but also from thioredoxin reductase supporting both monothiol and dithiol reactions. Efficiently catalyzes both glutathionylation and deglutathionylation of mitochondrial complex I, which in turn regulates the superoxide production by the complex. Overexpression decreases the susceptibility to apoptosis and prevents loss of cardiolipin and cytochrome c release.</text>
</comment>
<evidence type="ECO:0000256" key="2">
    <source>
        <dbReference type="ARBA" id="ARBA00007787"/>
    </source>
</evidence>